<reference evidence="3 4" key="1">
    <citation type="submission" date="2022-04" db="EMBL/GenBank/DDBJ databases">
        <title>Chromosome-level reference genomes for two strains of Caenorhabditis briggsae: an improved platform for comparative genomics.</title>
        <authorList>
            <person name="Stevens L."/>
            <person name="Andersen E."/>
        </authorList>
    </citation>
    <scope>NUCLEOTIDE SEQUENCE [LARGE SCALE GENOMIC DNA]</scope>
    <source>
        <strain evidence="3">VX34</strain>
        <tissue evidence="3">Whole-organism</tissue>
    </source>
</reference>
<feature type="chain" id="PRO_5041915392" evidence="2">
    <location>
        <begin position="20"/>
        <end position="183"/>
    </location>
</feature>
<keyword evidence="1" id="KW-1133">Transmembrane helix</keyword>
<evidence type="ECO:0000256" key="2">
    <source>
        <dbReference type="SAM" id="SignalP"/>
    </source>
</evidence>
<protein>
    <submittedName>
        <fullName evidence="3">Uncharacterized protein</fullName>
    </submittedName>
</protein>
<accession>A0AAE9JSK7</accession>
<organism evidence="3 4">
    <name type="scientific">Caenorhabditis briggsae</name>
    <dbReference type="NCBI Taxonomy" id="6238"/>
    <lineage>
        <taxon>Eukaryota</taxon>
        <taxon>Metazoa</taxon>
        <taxon>Ecdysozoa</taxon>
        <taxon>Nematoda</taxon>
        <taxon>Chromadorea</taxon>
        <taxon>Rhabditida</taxon>
        <taxon>Rhabditina</taxon>
        <taxon>Rhabditomorpha</taxon>
        <taxon>Rhabditoidea</taxon>
        <taxon>Rhabditidae</taxon>
        <taxon>Peloderinae</taxon>
        <taxon>Caenorhabditis</taxon>
    </lineage>
</organism>
<keyword evidence="4" id="KW-1185">Reference proteome</keyword>
<keyword evidence="1" id="KW-0812">Transmembrane</keyword>
<keyword evidence="1" id="KW-0472">Membrane</keyword>
<dbReference type="AlphaFoldDB" id="A0AAE9JSK7"/>
<feature type="signal peptide" evidence="2">
    <location>
        <begin position="1"/>
        <end position="19"/>
    </location>
</feature>
<evidence type="ECO:0000313" key="4">
    <source>
        <dbReference type="Proteomes" id="UP000829354"/>
    </source>
</evidence>
<name>A0AAE9JSK7_CAEBR</name>
<evidence type="ECO:0000256" key="1">
    <source>
        <dbReference type="SAM" id="Phobius"/>
    </source>
</evidence>
<keyword evidence="2" id="KW-0732">Signal</keyword>
<gene>
    <name evidence="3" type="ORF">L5515_018664</name>
</gene>
<sequence>MKVLLLLLLLALVVKLVVLLPTSSSQGFRLRPNDWNTRPIAGLKFKELATGKPGKTEFSITTESVAFFVFNATLTASASVELTLETSSDVQLRVHRCNWNTSLGFQSSGTVTLPPHVKRSMLELDCYRDKTRIIFSLESTAQATGTVELEITADESFFMLAAIVVLFSIFVGIAAVIEYKHSE</sequence>
<feature type="transmembrane region" description="Helical" evidence="1">
    <location>
        <begin position="157"/>
        <end position="177"/>
    </location>
</feature>
<dbReference type="Proteomes" id="UP000829354">
    <property type="component" value="Chromosome X"/>
</dbReference>
<proteinExistence type="predicted"/>
<dbReference type="EMBL" id="CP092625">
    <property type="protein sequence ID" value="UMM43050.1"/>
    <property type="molecule type" value="Genomic_DNA"/>
</dbReference>
<evidence type="ECO:0000313" key="3">
    <source>
        <dbReference type="EMBL" id="UMM43050.1"/>
    </source>
</evidence>